<evidence type="ECO:0000313" key="2">
    <source>
        <dbReference type="Proteomes" id="UP000053257"/>
    </source>
</evidence>
<evidence type="ECO:0000313" key="1">
    <source>
        <dbReference type="EMBL" id="KIP06551.1"/>
    </source>
</evidence>
<proteinExistence type="predicted"/>
<organism evidence="1 2">
    <name type="scientific">Phlebiopsis gigantea (strain 11061_1 CR5-6)</name>
    <name type="common">White-rot fungus</name>
    <name type="synonym">Peniophora gigantea</name>
    <dbReference type="NCBI Taxonomy" id="745531"/>
    <lineage>
        <taxon>Eukaryota</taxon>
        <taxon>Fungi</taxon>
        <taxon>Dikarya</taxon>
        <taxon>Basidiomycota</taxon>
        <taxon>Agaricomycotina</taxon>
        <taxon>Agaricomycetes</taxon>
        <taxon>Polyporales</taxon>
        <taxon>Phanerochaetaceae</taxon>
        <taxon>Phlebiopsis</taxon>
    </lineage>
</organism>
<name>A0A0C3RXG2_PHLG1</name>
<reference evidence="1 2" key="1">
    <citation type="journal article" date="2014" name="PLoS Genet.">
        <title>Analysis of the Phlebiopsis gigantea genome, transcriptome and secretome provides insight into its pioneer colonization strategies of wood.</title>
        <authorList>
            <person name="Hori C."/>
            <person name="Ishida T."/>
            <person name="Igarashi K."/>
            <person name="Samejima M."/>
            <person name="Suzuki H."/>
            <person name="Master E."/>
            <person name="Ferreira P."/>
            <person name="Ruiz-Duenas F.J."/>
            <person name="Held B."/>
            <person name="Canessa P."/>
            <person name="Larrondo L.F."/>
            <person name="Schmoll M."/>
            <person name="Druzhinina I.S."/>
            <person name="Kubicek C.P."/>
            <person name="Gaskell J.A."/>
            <person name="Kersten P."/>
            <person name="St John F."/>
            <person name="Glasner J."/>
            <person name="Sabat G."/>
            <person name="Splinter BonDurant S."/>
            <person name="Syed K."/>
            <person name="Yadav J."/>
            <person name="Mgbeahuruike A.C."/>
            <person name="Kovalchuk A."/>
            <person name="Asiegbu F.O."/>
            <person name="Lackner G."/>
            <person name="Hoffmeister D."/>
            <person name="Rencoret J."/>
            <person name="Gutierrez A."/>
            <person name="Sun H."/>
            <person name="Lindquist E."/>
            <person name="Barry K."/>
            <person name="Riley R."/>
            <person name="Grigoriev I.V."/>
            <person name="Henrissat B."/>
            <person name="Kues U."/>
            <person name="Berka R.M."/>
            <person name="Martinez A.T."/>
            <person name="Covert S.F."/>
            <person name="Blanchette R.A."/>
            <person name="Cullen D."/>
        </authorList>
    </citation>
    <scope>NUCLEOTIDE SEQUENCE [LARGE SCALE GENOMIC DNA]</scope>
    <source>
        <strain evidence="1 2">11061_1 CR5-6</strain>
    </source>
</reference>
<sequence>MRARRVRQRTGSLSFFGPPCIEKALWTLQWDGSLELGKRTEATGGRCARLTRTMVNEPGRREPDDSAGRTFACLLHVSAASHDRATVFDDEEVTARVPACEESNIYARYVRPRRESIGSWLYMRGKDGVRSRVPRYEPGSNARLSLRTQARLGAIRTNGASGASLINTHRYFHDGFVRESISAC</sequence>
<dbReference type="HOGENOM" id="CLU_1468723_0_0_1"/>
<dbReference type="EMBL" id="KN840515">
    <property type="protein sequence ID" value="KIP06551.1"/>
    <property type="molecule type" value="Genomic_DNA"/>
</dbReference>
<keyword evidence="2" id="KW-1185">Reference proteome</keyword>
<gene>
    <name evidence="1" type="ORF">PHLGIDRAFT_452176</name>
</gene>
<dbReference type="AlphaFoldDB" id="A0A0C3RXG2"/>
<protein>
    <submittedName>
        <fullName evidence="1">Uncharacterized protein</fullName>
    </submittedName>
</protein>
<dbReference type="Proteomes" id="UP000053257">
    <property type="component" value="Unassembled WGS sequence"/>
</dbReference>
<accession>A0A0C3RXG2</accession>